<comment type="caution">
    <text evidence="4">The sequence shown here is derived from an EMBL/GenBank/DDBJ whole genome shotgun (WGS) entry which is preliminary data.</text>
</comment>
<dbReference type="AlphaFoldDB" id="A0A9P4UJ45"/>
<dbReference type="Pfam" id="PF03171">
    <property type="entry name" value="2OG-FeII_Oxy"/>
    <property type="match status" value="1"/>
</dbReference>
<sequence>MDAPWSSGIASIPILEATKLISKDALETEKLLRACQTQGFFYLSLAEDSTSFMIEAWEAMLMFMNRYFDQSLEEKMKDSRKSDTHGYEPVGTSGGAIKSSLDHYESLKISLQECQHRSRELAPALQENIELLSTFIGCAHMLTIVILERLTAALGCSIPLASYHDSSRESTSTLAMFRYPQQTAQQAQNGIGHNKHTDIGTLTFLACQQWGLQVLTPGVRGFQWVEPKSNHVIINVGDSLRFLSGNKLLSAVHRVLPQGGYQQEHRHSIAYFLRPADDAIYHDVNGRLVTAKKWHDEKFNHFRATHATQNLDVILTGGMEYQDNIIAAPQ</sequence>
<evidence type="ECO:0000313" key="4">
    <source>
        <dbReference type="EMBL" id="KAF2715979.1"/>
    </source>
</evidence>
<dbReference type="PROSITE" id="PS51471">
    <property type="entry name" value="FE2OG_OXY"/>
    <property type="match status" value="1"/>
</dbReference>
<evidence type="ECO:0000256" key="2">
    <source>
        <dbReference type="RuleBase" id="RU003682"/>
    </source>
</evidence>
<dbReference type="InterPro" id="IPR027443">
    <property type="entry name" value="IPNS-like_sf"/>
</dbReference>
<dbReference type="OrthoDB" id="288590at2759"/>
<keyword evidence="2" id="KW-0408">Iron</keyword>
<dbReference type="InterPro" id="IPR026992">
    <property type="entry name" value="DIOX_N"/>
</dbReference>
<keyword evidence="2" id="KW-0479">Metal-binding</keyword>
<dbReference type="GO" id="GO:0046872">
    <property type="term" value="F:metal ion binding"/>
    <property type="evidence" value="ECO:0007669"/>
    <property type="project" value="UniProtKB-KW"/>
</dbReference>
<dbReference type="PANTHER" id="PTHR47990">
    <property type="entry name" value="2-OXOGLUTARATE (2OG) AND FE(II)-DEPENDENT OXYGENASE SUPERFAMILY PROTEIN-RELATED"/>
    <property type="match status" value="1"/>
</dbReference>
<proteinExistence type="inferred from homology"/>
<protein>
    <submittedName>
        <fullName evidence="4">2OG-Fe(II) oxygenase family oxidoreductase</fullName>
    </submittedName>
</protein>
<gene>
    <name evidence="4" type="ORF">K431DRAFT_236409</name>
</gene>
<comment type="similarity">
    <text evidence="1 2">Belongs to the iron/ascorbate-dependent oxidoreductase family.</text>
</comment>
<evidence type="ECO:0000313" key="5">
    <source>
        <dbReference type="Proteomes" id="UP000799441"/>
    </source>
</evidence>
<organism evidence="4 5">
    <name type="scientific">Polychaeton citri CBS 116435</name>
    <dbReference type="NCBI Taxonomy" id="1314669"/>
    <lineage>
        <taxon>Eukaryota</taxon>
        <taxon>Fungi</taxon>
        <taxon>Dikarya</taxon>
        <taxon>Ascomycota</taxon>
        <taxon>Pezizomycotina</taxon>
        <taxon>Dothideomycetes</taxon>
        <taxon>Dothideomycetidae</taxon>
        <taxon>Capnodiales</taxon>
        <taxon>Capnodiaceae</taxon>
        <taxon>Polychaeton</taxon>
    </lineage>
</organism>
<dbReference type="GO" id="GO:0016491">
    <property type="term" value="F:oxidoreductase activity"/>
    <property type="evidence" value="ECO:0007669"/>
    <property type="project" value="UniProtKB-KW"/>
</dbReference>
<dbReference type="SUPFAM" id="SSF51197">
    <property type="entry name" value="Clavaminate synthase-like"/>
    <property type="match status" value="1"/>
</dbReference>
<accession>A0A9P4UJ45</accession>
<keyword evidence="5" id="KW-1185">Reference proteome</keyword>
<dbReference type="InterPro" id="IPR050231">
    <property type="entry name" value="Iron_ascorbate_oxido_reductase"/>
</dbReference>
<dbReference type="Gene3D" id="2.60.120.330">
    <property type="entry name" value="B-lactam Antibiotic, Isopenicillin N Synthase, Chain"/>
    <property type="match status" value="1"/>
</dbReference>
<keyword evidence="2" id="KW-0560">Oxidoreductase</keyword>
<dbReference type="InterPro" id="IPR044861">
    <property type="entry name" value="IPNS-like_FE2OG_OXY"/>
</dbReference>
<dbReference type="InterPro" id="IPR005123">
    <property type="entry name" value="Oxoglu/Fe-dep_dioxygenase_dom"/>
</dbReference>
<dbReference type="EMBL" id="MU003911">
    <property type="protein sequence ID" value="KAF2715979.1"/>
    <property type="molecule type" value="Genomic_DNA"/>
</dbReference>
<feature type="domain" description="Fe2OG dioxygenase" evidence="3">
    <location>
        <begin position="169"/>
        <end position="275"/>
    </location>
</feature>
<name>A0A9P4UJ45_9PEZI</name>
<evidence type="ECO:0000259" key="3">
    <source>
        <dbReference type="PROSITE" id="PS51471"/>
    </source>
</evidence>
<dbReference type="Proteomes" id="UP000799441">
    <property type="component" value="Unassembled WGS sequence"/>
</dbReference>
<evidence type="ECO:0000256" key="1">
    <source>
        <dbReference type="ARBA" id="ARBA00008056"/>
    </source>
</evidence>
<dbReference type="Pfam" id="PF14226">
    <property type="entry name" value="DIOX_N"/>
    <property type="match status" value="1"/>
</dbReference>
<reference evidence="4" key="1">
    <citation type="journal article" date="2020" name="Stud. Mycol.">
        <title>101 Dothideomycetes genomes: a test case for predicting lifestyles and emergence of pathogens.</title>
        <authorList>
            <person name="Haridas S."/>
            <person name="Albert R."/>
            <person name="Binder M."/>
            <person name="Bloem J."/>
            <person name="Labutti K."/>
            <person name="Salamov A."/>
            <person name="Andreopoulos B."/>
            <person name="Baker S."/>
            <person name="Barry K."/>
            <person name="Bills G."/>
            <person name="Bluhm B."/>
            <person name="Cannon C."/>
            <person name="Castanera R."/>
            <person name="Culley D."/>
            <person name="Daum C."/>
            <person name="Ezra D."/>
            <person name="Gonzalez J."/>
            <person name="Henrissat B."/>
            <person name="Kuo A."/>
            <person name="Liang C."/>
            <person name="Lipzen A."/>
            <person name="Lutzoni F."/>
            <person name="Magnuson J."/>
            <person name="Mondo S."/>
            <person name="Nolan M."/>
            <person name="Ohm R."/>
            <person name="Pangilinan J."/>
            <person name="Park H.-J."/>
            <person name="Ramirez L."/>
            <person name="Alfaro M."/>
            <person name="Sun H."/>
            <person name="Tritt A."/>
            <person name="Yoshinaga Y."/>
            <person name="Zwiers L.-H."/>
            <person name="Turgeon B."/>
            <person name="Goodwin S."/>
            <person name="Spatafora J."/>
            <person name="Crous P."/>
            <person name="Grigoriev I."/>
        </authorList>
    </citation>
    <scope>NUCLEOTIDE SEQUENCE</scope>
    <source>
        <strain evidence="4">CBS 116435</strain>
    </source>
</reference>
<dbReference type="GO" id="GO:0044283">
    <property type="term" value="P:small molecule biosynthetic process"/>
    <property type="evidence" value="ECO:0007669"/>
    <property type="project" value="UniProtKB-ARBA"/>
</dbReference>